<keyword evidence="2" id="KW-1133">Transmembrane helix</keyword>
<proteinExistence type="predicted"/>
<keyword evidence="2" id="KW-0472">Membrane</keyword>
<dbReference type="Proteomes" id="UP001323798">
    <property type="component" value="Chromosome"/>
</dbReference>
<evidence type="ECO:0000313" key="3">
    <source>
        <dbReference type="EMBL" id="WPR89719.1"/>
    </source>
</evidence>
<evidence type="ECO:0008006" key="5">
    <source>
        <dbReference type="Google" id="ProtNLM"/>
    </source>
</evidence>
<organism evidence="3 4">
    <name type="scientific">Microbacterium rhizosphaerae</name>
    <dbReference type="NCBI Taxonomy" id="1678237"/>
    <lineage>
        <taxon>Bacteria</taxon>
        <taxon>Bacillati</taxon>
        <taxon>Actinomycetota</taxon>
        <taxon>Actinomycetes</taxon>
        <taxon>Micrococcales</taxon>
        <taxon>Microbacteriaceae</taxon>
        <taxon>Microbacterium</taxon>
    </lineage>
</organism>
<name>A0ABZ0SNB4_9MICO</name>
<evidence type="ECO:0000313" key="4">
    <source>
        <dbReference type="Proteomes" id="UP001323798"/>
    </source>
</evidence>
<evidence type="ECO:0000256" key="2">
    <source>
        <dbReference type="SAM" id="Phobius"/>
    </source>
</evidence>
<reference evidence="3 4" key="1">
    <citation type="submission" date="2023-11" db="EMBL/GenBank/DDBJ databases">
        <title>Genome sequence of Microbacterium rhizosphaerae KACC 19337.</title>
        <authorList>
            <person name="Choi H."/>
            <person name="Kim S."/>
            <person name="Kim Y."/>
            <person name="Kwon S.-W."/>
            <person name="Heo J."/>
        </authorList>
    </citation>
    <scope>NUCLEOTIDE SEQUENCE [LARGE SCALE GENOMIC DNA]</scope>
    <source>
        <strain evidence="3 4">KACC 19337</strain>
    </source>
</reference>
<feature type="compositionally biased region" description="Basic and acidic residues" evidence="1">
    <location>
        <begin position="53"/>
        <end position="64"/>
    </location>
</feature>
<dbReference type="RefSeq" id="WP_320942433.1">
    <property type="nucleotide sequence ID" value="NZ_BAABEU010000003.1"/>
</dbReference>
<accession>A0ABZ0SNB4</accession>
<sequence>MHHPRRVGAVIAGPIIAVAGIGDLGYSAVFALCAILTVVAVLILIAARWSSRRTPDGSGPRDARTAPAPAKPGPPKSGQSLEIQGYRRVWPA</sequence>
<keyword evidence="4" id="KW-1185">Reference proteome</keyword>
<feature type="transmembrane region" description="Helical" evidence="2">
    <location>
        <begin position="7"/>
        <end position="22"/>
    </location>
</feature>
<dbReference type="SUPFAM" id="SSF103473">
    <property type="entry name" value="MFS general substrate transporter"/>
    <property type="match status" value="1"/>
</dbReference>
<feature type="region of interest" description="Disordered" evidence="1">
    <location>
        <begin position="51"/>
        <end position="92"/>
    </location>
</feature>
<evidence type="ECO:0000256" key="1">
    <source>
        <dbReference type="SAM" id="MobiDB-lite"/>
    </source>
</evidence>
<dbReference type="InterPro" id="IPR036259">
    <property type="entry name" value="MFS_trans_sf"/>
</dbReference>
<feature type="transmembrane region" description="Helical" evidence="2">
    <location>
        <begin position="28"/>
        <end position="47"/>
    </location>
</feature>
<gene>
    <name evidence="3" type="ORF">SM116_00065</name>
</gene>
<keyword evidence="2" id="KW-0812">Transmembrane</keyword>
<protein>
    <recommendedName>
        <fullName evidence="5">MFS transporter</fullName>
    </recommendedName>
</protein>
<dbReference type="EMBL" id="CP139368">
    <property type="protein sequence ID" value="WPR89719.1"/>
    <property type="molecule type" value="Genomic_DNA"/>
</dbReference>